<keyword evidence="5" id="KW-0812">Transmembrane</keyword>
<comment type="similarity">
    <text evidence="2">Belongs to the USE1 family.</text>
</comment>
<accession>A0A0K0DMY5</accession>
<evidence type="ECO:0000256" key="3">
    <source>
        <dbReference type="ARBA" id="ARBA00015843"/>
    </source>
</evidence>
<evidence type="ECO:0000256" key="7">
    <source>
        <dbReference type="ARBA" id="ARBA00022892"/>
    </source>
</evidence>
<evidence type="ECO:0000256" key="9">
    <source>
        <dbReference type="ARBA" id="ARBA00022989"/>
    </source>
</evidence>
<comment type="subcellular location">
    <subcellularLocation>
        <location evidence="1">Endoplasmic reticulum membrane</location>
        <topology evidence="1">Single-pass type IV membrane protein</topology>
    </subcellularLocation>
</comment>
<evidence type="ECO:0000313" key="13">
    <source>
        <dbReference type="WBParaSite" id="ACAC_0001309001-mRNA-1"/>
    </source>
</evidence>
<sequence length="175" mass="20000">MAMYSSQPELSFLRLLDRTKKLAREDLASNVWKVNAAVLYLENLLSKLQDSSSNADGIRSNGILSLLEAETCVSSRPLTYIPKRCVGSRSLMMVVFVVYTTKHGHRLETTSCRLSKATNELRVRNRTVYRADLRKQLLGQERQRRRSGMFVDFQTLFSVGIKRPKINIGFSVVRK</sequence>
<evidence type="ECO:0000256" key="5">
    <source>
        <dbReference type="ARBA" id="ARBA00022692"/>
    </source>
</evidence>
<dbReference type="GO" id="GO:0005789">
    <property type="term" value="C:endoplasmic reticulum membrane"/>
    <property type="evidence" value="ECO:0007669"/>
    <property type="project" value="UniProtKB-SubCell"/>
</dbReference>
<evidence type="ECO:0000256" key="11">
    <source>
        <dbReference type="ARBA" id="ARBA00032711"/>
    </source>
</evidence>
<keyword evidence="9" id="KW-1133">Transmembrane helix</keyword>
<dbReference type="STRING" id="6313.A0A0K0DMY5"/>
<keyword evidence="8" id="KW-0653">Protein transport</keyword>
<dbReference type="WBParaSite" id="ACAC_0001309001-mRNA-1">
    <property type="protein sequence ID" value="ACAC_0001309001-mRNA-1"/>
    <property type="gene ID" value="ACAC_0001309001"/>
</dbReference>
<dbReference type="GO" id="GO:0016192">
    <property type="term" value="P:vesicle-mediated transport"/>
    <property type="evidence" value="ECO:0007669"/>
    <property type="project" value="UniProtKB-KW"/>
</dbReference>
<keyword evidence="10" id="KW-0472">Membrane</keyword>
<reference evidence="12" key="1">
    <citation type="submission" date="2012-09" db="EMBL/GenBank/DDBJ databases">
        <authorList>
            <person name="Martin A.A."/>
        </authorList>
    </citation>
    <scope>NUCLEOTIDE SEQUENCE</scope>
</reference>
<dbReference type="Proteomes" id="UP000035642">
    <property type="component" value="Unassembled WGS sequence"/>
</dbReference>
<keyword evidence="7" id="KW-0931">ER-Golgi transport</keyword>
<evidence type="ECO:0000256" key="8">
    <source>
        <dbReference type="ARBA" id="ARBA00022927"/>
    </source>
</evidence>
<reference evidence="13" key="2">
    <citation type="submission" date="2017-02" db="UniProtKB">
        <authorList>
            <consortium name="WormBaseParasite"/>
        </authorList>
    </citation>
    <scope>IDENTIFICATION</scope>
</reference>
<dbReference type="Pfam" id="PF09753">
    <property type="entry name" value="Use1"/>
    <property type="match status" value="1"/>
</dbReference>
<keyword evidence="4" id="KW-0813">Transport</keyword>
<evidence type="ECO:0000256" key="1">
    <source>
        <dbReference type="ARBA" id="ARBA00004163"/>
    </source>
</evidence>
<protein>
    <recommendedName>
        <fullName evidence="3">Vesicle transport protein USE1</fullName>
    </recommendedName>
    <alternativeName>
        <fullName evidence="11">USE1-like protein</fullName>
    </alternativeName>
</protein>
<proteinExistence type="inferred from homology"/>
<evidence type="ECO:0000256" key="10">
    <source>
        <dbReference type="ARBA" id="ARBA00023136"/>
    </source>
</evidence>
<name>A0A0K0DMY5_ANGCA</name>
<evidence type="ECO:0000256" key="2">
    <source>
        <dbReference type="ARBA" id="ARBA00007891"/>
    </source>
</evidence>
<evidence type="ECO:0000256" key="4">
    <source>
        <dbReference type="ARBA" id="ARBA00022448"/>
    </source>
</evidence>
<keyword evidence="6" id="KW-0256">Endoplasmic reticulum</keyword>
<dbReference type="AlphaFoldDB" id="A0A0K0DMY5"/>
<evidence type="ECO:0000256" key="6">
    <source>
        <dbReference type="ARBA" id="ARBA00022824"/>
    </source>
</evidence>
<dbReference type="GO" id="GO:0015031">
    <property type="term" value="P:protein transport"/>
    <property type="evidence" value="ECO:0007669"/>
    <property type="project" value="UniProtKB-KW"/>
</dbReference>
<dbReference type="InterPro" id="IPR019150">
    <property type="entry name" value="Vesicle_transport_protein_Use1"/>
</dbReference>
<organism evidence="12 13">
    <name type="scientific">Angiostrongylus cantonensis</name>
    <name type="common">Rat lungworm</name>
    <dbReference type="NCBI Taxonomy" id="6313"/>
    <lineage>
        <taxon>Eukaryota</taxon>
        <taxon>Metazoa</taxon>
        <taxon>Ecdysozoa</taxon>
        <taxon>Nematoda</taxon>
        <taxon>Chromadorea</taxon>
        <taxon>Rhabditida</taxon>
        <taxon>Rhabditina</taxon>
        <taxon>Rhabditomorpha</taxon>
        <taxon>Strongyloidea</taxon>
        <taxon>Metastrongylidae</taxon>
        <taxon>Angiostrongylus</taxon>
    </lineage>
</organism>
<evidence type="ECO:0000313" key="12">
    <source>
        <dbReference type="Proteomes" id="UP000035642"/>
    </source>
</evidence>
<keyword evidence="12" id="KW-1185">Reference proteome</keyword>